<dbReference type="PANTHER" id="PTHR42736:SF1">
    <property type="entry name" value="PROTEIN-GLUTAMINE GAMMA-GLUTAMYLTRANSFERASE"/>
    <property type="match status" value="1"/>
</dbReference>
<feature type="domain" description="Transglutaminase-like" evidence="3">
    <location>
        <begin position="460"/>
        <end position="535"/>
    </location>
</feature>
<dbReference type="SMART" id="SM00460">
    <property type="entry name" value="TGc"/>
    <property type="match status" value="1"/>
</dbReference>
<dbReference type="SUPFAM" id="SSF54001">
    <property type="entry name" value="Cysteine proteinases"/>
    <property type="match status" value="1"/>
</dbReference>
<feature type="transmembrane region" description="Helical" evidence="2">
    <location>
        <begin position="107"/>
        <end position="128"/>
    </location>
</feature>
<accession>A0A0R2NSZ5</accession>
<gene>
    <name evidence="4" type="ORF">DY78_GL000364</name>
</gene>
<feature type="transmembrane region" description="Helical" evidence="2">
    <location>
        <begin position="597"/>
        <end position="617"/>
    </location>
</feature>
<organism evidence="4 5">
    <name type="scientific">Lactiplantibacillus fabifermentans DSM 21115</name>
    <dbReference type="NCBI Taxonomy" id="1413187"/>
    <lineage>
        <taxon>Bacteria</taxon>
        <taxon>Bacillati</taxon>
        <taxon>Bacillota</taxon>
        <taxon>Bacilli</taxon>
        <taxon>Lactobacillales</taxon>
        <taxon>Lactobacillaceae</taxon>
        <taxon>Lactiplantibacillus</taxon>
    </lineage>
</organism>
<feature type="region of interest" description="Disordered" evidence="1">
    <location>
        <begin position="539"/>
        <end position="585"/>
    </location>
</feature>
<reference evidence="4 5" key="1">
    <citation type="journal article" date="2015" name="Genome Announc.">
        <title>Expanding the biotechnology potential of lactobacilli through comparative genomics of 213 strains and associated genera.</title>
        <authorList>
            <person name="Sun Z."/>
            <person name="Harris H.M."/>
            <person name="McCann A."/>
            <person name="Guo C."/>
            <person name="Argimon S."/>
            <person name="Zhang W."/>
            <person name="Yang X."/>
            <person name="Jeffery I.B."/>
            <person name="Cooney J.C."/>
            <person name="Kagawa T.F."/>
            <person name="Liu W."/>
            <person name="Song Y."/>
            <person name="Salvetti E."/>
            <person name="Wrobel A."/>
            <person name="Rasinkangas P."/>
            <person name="Parkhill J."/>
            <person name="Rea M.C."/>
            <person name="O'Sullivan O."/>
            <person name="Ritari J."/>
            <person name="Douillard F.P."/>
            <person name="Paul Ross R."/>
            <person name="Yang R."/>
            <person name="Briner A.E."/>
            <person name="Felis G.E."/>
            <person name="de Vos W.M."/>
            <person name="Barrangou R."/>
            <person name="Klaenhammer T.R."/>
            <person name="Caufield P.W."/>
            <person name="Cui Y."/>
            <person name="Zhang H."/>
            <person name="O'Toole P.W."/>
        </authorList>
    </citation>
    <scope>NUCLEOTIDE SEQUENCE [LARGE SCALE GENOMIC DNA]</scope>
    <source>
        <strain evidence="4 5">DSM 21115</strain>
    </source>
</reference>
<evidence type="ECO:0000259" key="3">
    <source>
        <dbReference type="SMART" id="SM00460"/>
    </source>
</evidence>
<evidence type="ECO:0000256" key="2">
    <source>
        <dbReference type="SAM" id="Phobius"/>
    </source>
</evidence>
<feature type="transmembrane region" description="Helical" evidence="2">
    <location>
        <begin position="37"/>
        <end position="54"/>
    </location>
</feature>
<evidence type="ECO:0000256" key="1">
    <source>
        <dbReference type="SAM" id="MobiDB-lite"/>
    </source>
</evidence>
<evidence type="ECO:0000313" key="5">
    <source>
        <dbReference type="Proteomes" id="UP000050920"/>
    </source>
</evidence>
<dbReference type="Pfam" id="PF01841">
    <property type="entry name" value="Transglut_core"/>
    <property type="match status" value="1"/>
</dbReference>
<dbReference type="InterPro" id="IPR052901">
    <property type="entry name" value="Bact_TGase-like"/>
</dbReference>
<dbReference type="Pfam" id="PF11992">
    <property type="entry name" value="TgpA_N"/>
    <property type="match status" value="1"/>
</dbReference>
<keyword evidence="2" id="KW-1133">Transmembrane helix</keyword>
<keyword evidence="2" id="KW-0812">Transmembrane</keyword>
<feature type="compositionally biased region" description="Low complexity" evidence="1">
    <location>
        <begin position="549"/>
        <end position="585"/>
    </location>
</feature>
<feature type="transmembrane region" description="Helical" evidence="2">
    <location>
        <begin position="135"/>
        <end position="153"/>
    </location>
</feature>
<dbReference type="Proteomes" id="UP000050920">
    <property type="component" value="Unassembled WGS sequence"/>
</dbReference>
<keyword evidence="2" id="KW-0472">Membrane</keyword>
<dbReference type="Gene3D" id="3.10.620.30">
    <property type="match status" value="1"/>
</dbReference>
<feature type="compositionally biased region" description="Polar residues" evidence="1">
    <location>
        <begin position="539"/>
        <end position="548"/>
    </location>
</feature>
<dbReference type="AlphaFoldDB" id="A0A0R2NSZ5"/>
<dbReference type="EMBL" id="AYGX02000090">
    <property type="protein sequence ID" value="KRO27075.1"/>
    <property type="molecule type" value="Genomic_DNA"/>
</dbReference>
<dbReference type="PANTHER" id="PTHR42736">
    <property type="entry name" value="PROTEIN-GLUTAMINE GAMMA-GLUTAMYLTRANSFERASE"/>
    <property type="match status" value="1"/>
</dbReference>
<comment type="caution">
    <text evidence="4">The sequence shown here is derived from an EMBL/GenBank/DDBJ whole genome shotgun (WGS) entry which is preliminary data.</text>
</comment>
<evidence type="ECO:0000313" key="4">
    <source>
        <dbReference type="EMBL" id="KRO27075.1"/>
    </source>
</evidence>
<keyword evidence="5" id="KW-1185">Reference proteome</keyword>
<protein>
    <submittedName>
        <fullName evidence="4">Membrane associated transglutaminase-like enzyme</fullName>
    </submittedName>
</protein>
<sequence>MPKQLKLAIVALLNALLLAVPLMTYTTVNHFSRPYPLLAYLAAISLITWAYTCWPRHPWRWWLLYVISFVAGSYASFPFSQALSVSWLTKFCGQLLQQMRAFQSGSAMMPVLLSMLLIMALAIALTLLTVRWRQPFLCMLVSSGYLLAVTIFATRNEVLPLALTTGLTVLLILVLFLPHWSWQTTLYTGLMILVIAGGATVNTWAKTPLNQLAKQTVNWRNSLSSSGFYTFLEKSSAVKKTGYSSDTSTLGGAIQDDNSVAFKAIAAHDQYWRVDTRDDYSGKGWNVDKDTKITRKPTKTSTGYIKAPTTTAQKVTLTMSKTTDYLPVGYGQTTWALSSKQQSRIGVGYTAQRGRVYINLGKHPVTKLTYTAQHQKYTAKRLQAVTAKPEEELDETYTQLPEDLPKRITTLSKKIIKGQTTEYGKVRALVAYLKTSNKYVYTKIDTPTTPSNRDYVDYFLFTTKRGYCDNFSTALVVMLRSVGIPARWAQGFSGGTRGSQTSDGRYHYSILNSDAHSWAEVYFAGIGWVPFDPTPGYQNPGTTAAKTKTNTLSTGTSQSTTTTKTTNSSSATSRSSSTTTTTSSTGHFHLNTSTARIITGSCILILMLAAWLGRFWLGLQVLRGLVATHTGQASWQYRQLRRWFEHQLPRAHAETLTAYAARVEQAWPQLHGQFMTATQLALATTFSTQPASDLPAALQTVIHTLQKNRKFTAPHSR</sequence>
<name>A0A0R2NSZ5_9LACO</name>
<dbReference type="InterPro" id="IPR038765">
    <property type="entry name" value="Papain-like_cys_pep_sf"/>
</dbReference>
<feature type="transmembrane region" description="Helical" evidence="2">
    <location>
        <begin position="184"/>
        <end position="205"/>
    </location>
</feature>
<feature type="transmembrane region" description="Helical" evidence="2">
    <location>
        <begin position="7"/>
        <end position="25"/>
    </location>
</feature>
<feature type="transmembrane region" description="Helical" evidence="2">
    <location>
        <begin position="159"/>
        <end position="177"/>
    </location>
</feature>
<feature type="transmembrane region" description="Helical" evidence="2">
    <location>
        <begin position="61"/>
        <end position="87"/>
    </location>
</feature>
<dbReference type="InterPro" id="IPR021878">
    <property type="entry name" value="TgpA_N"/>
</dbReference>
<proteinExistence type="predicted"/>
<dbReference type="InterPro" id="IPR002931">
    <property type="entry name" value="Transglutaminase-like"/>
</dbReference>